<evidence type="ECO:0000313" key="2">
    <source>
        <dbReference type="EMBL" id="KAK3761304.1"/>
    </source>
</evidence>
<protein>
    <submittedName>
        <fullName evidence="2">Uncharacterized protein</fullName>
    </submittedName>
</protein>
<keyword evidence="3" id="KW-1185">Reference proteome</keyword>
<feature type="compositionally biased region" description="Basic and acidic residues" evidence="1">
    <location>
        <begin position="8"/>
        <end position="21"/>
    </location>
</feature>
<dbReference type="AlphaFoldDB" id="A0AAE0Z1W3"/>
<dbReference type="Proteomes" id="UP001283361">
    <property type="component" value="Unassembled WGS sequence"/>
</dbReference>
<sequence length="83" mass="9194">MFRKKHHAPADDKGVERKEVSHKPCLHGRLQPSIKCRCNSTELLVEFAVIKISEKTHYDSVFPMDAPNKLTSSSSAGGCELLG</sequence>
<evidence type="ECO:0000256" key="1">
    <source>
        <dbReference type="SAM" id="MobiDB-lite"/>
    </source>
</evidence>
<accession>A0AAE0Z1W3</accession>
<reference evidence="2" key="1">
    <citation type="journal article" date="2023" name="G3 (Bethesda)">
        <title>A reference genome for the long-term kleptoplast-retaining sea slug Elysia crispata morphotype clarki.</title>
        <authorList>
            <person name="Eastman K.E."/>
            <person name="Pendleton A.L."/>
            <person name="Shaikh M.A."/>
            <person name="Suttiyut T."/>
            <person name="Ogas R."/>
            <person name="Tomko P."/>
            <person name="Gavelis G."/>
            <person name="Widhalm J.R."/>
            <person name="Wisecaver J.H."/>
        </authorList>
    </citation>
    <scope>NUCLEOTIDE SEQUENCE</scope>
    <source>
        <strain evidence="2">ECLA1</strain>
    </source>
</reference>
<comment type="caution">
    <text evidence="2">The sequence shown here is derived from an EMBL/GenBank/DDBJ whole genome shotgun (WGS) entry which is preliminary data.</text>
</comment>
<dbReference type="EMBL" id="JAWDGP010004919">
    <property type="protein sequence ID" value="KAK3761304.1"/>
    <property type="molecule type" value="Genomic_DNA"/>
</dbReference>
<name>A0AAE0Z1W3_9GAST</name>
<evidence type="ECO:0000313" key="3">
    <source>
        <dbReference type="Proteomes" id="UP001283361"/>
    </source>
</evidence>
<proteinExistence type="predicted"/>
<gene>
    <name evidence="2" type="ORF">RRG08_014315</name>
</gene>
<feature type="region of interest" description="Disordered" evidence="1">
    <location>
        <begin position="1"/>
        <end position="21"/>
    </location>
</feature>
<organism evidence="2 3">
    <name type="scientific">Elysia crispata</name>
    <name type="common">lettuce slug</name>
    <dbReference type="NCBI Taxonomy" id="231223"/>
    <lineage>
        <taxon>Eukaryota</taxon>
        <taxon>Metazoa</taxon>
        <taxon>Spiralia</taxon>
        <taxon>Lophotrochozoa</taxon>
        <taxon>Mollusca</taxon>
        <taxon>Gastropoda</taxon>
        <taxon>Heterobranchia</taxon>
        <taxon>Euthyneura</taxon>
        <taxon>Panpulmonata</taxon>
        <taxon>Sacoglossa</taxon>
        <taxon>Placobranchoidea</taxon>
        <taxon>Plakobranchidae</taxon>
        <taxon>Elysia</taxon>
    </lineage>
</organism>